<proteinExistence type="predicted"/>
<keyword evidence="1" id="KW-0812">Transmembrane</keyword>
<keyword evidence="1" id="KW-1133">Transmembrane helix</keyword>
<keyword evidence="3" id="KW-1185">Reference proteome</keyword>
<accession>A0A4V3DJR9</accession>
<feature type="transmembrane region" description="Helical" evidence="1">
    <location>
        <begin position="147"/>
        <end position="168"/>
    </location>
</feature>
<organism evidence="2 3">
    <name type="scientific">Aquamicrobium defluvii</name>
    <dbReference type="NCBI Taxonomy" id="69279"/>
    <lineage>
        <taxon>Bacteria</taxon>
        <taxon>Pseudomonadati</taxon>
        <taxon>Pseudomonadota</taxon>
        <taxon>Alphaproteobacteria</taxon>
        <taxon>Hyphomicrobiales</taxon>
        <taxon>Phyllobacteriaceae</taxon>
        <taxon>Aquamicrobium</taxon>
    </lineage>
</organism>
<comment type="caution">
    <text evidence="2">The sequence shown here is derived from an EMBL/GenBank/DDBJ whole genome shotgun (WGS) entry which is preliminary data.</text>
</comment>
<feature type="transmembrane region" description="Helical" evidence="1">
    <location>
        <begin position="287"/>
        <end position="309"/>
    </location>
</feature>
<gene>
    <name evidence="2" type="ORF">DES43_13543</name>
</gene>
<protein>
    <submittedName>
        <fullName evidence="2">Uncharacterized protein</fullName>
    </submittedName>
</protein>
<evidence type="ECO:0000313" key="2">
    <source>
        <dbReference type="EMBL" id="TDR31233.1"/>
    </source>
</evidence>
<reference evidence="2 3" key="1">
    <citation type="submission" date="2019-03" db="EMBL/GenBank/DDBJ databases">
        <title>Genomic Encyclopedia of Type Strains, Phase IV (KMG-IV): sequencing the most valuable type-strain genomes for metagenomic binning, comparative biology and taxonomic classification.</title>
        <authorList>
            <person name="Goeker M."/>
        </authorList>
    </citation>
    <scope>NUCLEOTIDE SEQUENCE [LARGE SCALE GENOMIC DNA]</scope>
    <source>
        <strain evidence="2 3">DSM 11603</strain>
    </source>
</reference>
<sequence length="338" mass="35416">MPKIRPSYVFLAIAILLVFVNPLATVAAGYNQESSLVAAGVYTSYRVISRLVSMVAETQIEASAVVASVTFMPGKTLQSLLDTLQRFGDMMFPLMIVSGVLGVIIVPAAKLGAGLAAFGLVIHVALGHVERISGAVRVQLQRLAHGLVSIGILIALIVPGAYTVGYLFGESITGPSWDRAVAAFESFSSEVAEAEGQMIDLATIEEEVADEVLVASEKPAEEEGIFSTVLGGITSGASSVASATTGAFSNVVGGAGNLGGQAWDLIAKIPEFTSRVGEIVSASFEFLIAYLIKTIVMPMLIAGLAILFWRRMGVANHLHLQVHETKQVPAAGATDVQD</sequence>
<dbReference type="Proteomes" id="UP000294958">
    <property type="component" value="Unassembled WGS sequence"/>
</dbReference>
<dbReference type="EMBL" id="SNZF01000035">
    <property type="protein sequence ID" value="TDR31233.1"/>
    <property type="molecule type" value="Genomic_DNA"/>
</dbReference>
<evidence type="ECO:0000313" key="3">
    <source>
        <dbReference type="Proteomes" id="UP000294958"/>
    </source>
</evidence>
<feature type="transmembrane region" description="Helical" evidence="1">
    <location>
        <begin position="94"/>
        <end position="126"/>
    </location>
</feature>
<keyword evidence="1" id="KW-0472">Membrane</keyword>
<evidence type="ECO:0000256" key="1">
    <source>
        <dbReference type="SAM" id="Phobius"/>
    </source>
</evidence>
<name>A0A4V3DJR9_9HYPH</name>
<dbReference type="AlphaFoldDB" id="A0A4V3DJR9"/>
<dbReference type="RefSeq" id="WP_208110858.1">
    <property type="nucleotide sequence ID" value="NZ_SNZF01000035.1"/>
</dbReference>